<proteinExistence type="predicted"/>
<evidence type="ECO:0000313" key="2">
    <source>
        <dbReference type="Proteomes" id="UP001241377"/>
    </source>
</evidence>
<name>A0ACC2W0Q7_9TREE</name>
<keyword evidence="2" id="KW-1185">Reference proteome</keyword>
<evidence type="ECO:0000313" key="1">
    <source>
        <dbReference type="EMBL" id="KAJ9104237.1"/>
    </source>
</evidence>
<dbReference type="EMBL" id="JASBWR010000041">
    <property type="protein sequence ID" value="KAJ9104237.1"/>
    <property type="molecule type" value="Genomic_DNA"/>
</dbReference>
<reference evidence="1" key="1">
    <citation type="submission" date="2023-04" db="EMBL/GenBank/DDBJ databases">
        <title>Draft Genome sequencing of Naganishia species isolated from polar environments using Oxford Nanopore Technology.</title>
        <authorList>
            <person name="Leo P."/>
            <person name="Venkateswaran K."/>
        </authorList>
    </citation>
    <scope>NUCLEOTIDE SEQUENCE</scope>
    <source>
        <strain evidence="1">MNA-CCFEE 5261</strain>
    </source>
</reference>
<accession>A0ACC2W0Q7</accession>
<organism evidence="1 2">
    <name type="scientific">Naganishia cerealis</name>
    <dbReference type="NCBI Taxonomy" id="610337"/>
    <lineage>
        <taxon>Eukaryota</taxon>
        <taxon>Fungi</taxon>
        <taxon>Dikarya</taxon>
        <taxon>Basidiomycota</taxon>
        <taxon>Agaricomycotina</taxon>
        <taxon>Tremellomycetes</taxon>
        <taxon>Filobasidiales</taxon>
        <taxon>Filobasidiaceae</taxon>
        <taxon>Naganishia</taxon>
    </lineage>
</organism>
<gene>
    <name evidence="1" type="ORF">QFC19_004054</name>
</gene>
<sequence>MSGNSTRPASPGSTELSHNLSSYQTASQHQQHQGQPQYHHSFGELQDSIGKAQLGALDHSSHEGLHVSVPHTAGSTRPNLSVDPSLASALSTNLSNILGSASSTWSTQPSLQYQAVQGYSHPGSITGTPESRSRPGSVGPHIAGQQQPRNMEGSAYESSWRNHYGQNTASNGYNLGNDRDPYAYGVSHNAYNRVPAGYSSYSGATQPHHLMNMAASSNNPSTHEVDIPREPYIPPSNVGNTHPSNAFQTRPSVTGYPPNAYDMAVAAHQLQASQHSHGYPGSHVSGALLHNYSSSPMAISGMSSGSHNVSPAAPSYNINGLMNHQHPSPYAAAAAAAGHPIGSASSSPGNTPGSSGSFTDMRNGLAGPTAARKTKYTRSRTGCLACRVKRVKCDEARPECKRCIGAKRECVFPSLADLPKATIRALTAKKRKESGDTDLEEQGILAGLNSGNVSTATSANASGDEADSNRSRILPAAPAYPPNTYNQYNAPNGPYAVATATYAPHAAAYSQMYGGDRGMQAQADWHNRLQSQDSHRSQQPSRTGTPGLSAVVAAQTSLHSPKGDGGSDDGETDIKPDQLQTAMNGAADSSRLYLSQQRNELLAMQQPSYYTASSTIPRLSSPNSPLFLLPSCANAATLMMAIPSGLNGLNPILAVNLPLSLSAPRGANSAVDALRLGLLGVGAIHQAFLFAKNQSALSQTSSLLNRARTLREAAKDMLLAASYDPEMAKHDAAIAAGATIALIDSWLKSEAPLQIFFGGIHWGENFELVKNLIHRRGGPSAIVKASRSMTLAQGGAAQTSRLILETLTIYDTLGVILSEQAPQVIPVSESDDDTSSIEEEAIISLDMLEQISNMSSGKTAELWNTAHTLLEDIERWIKVLKRERTEHERVHLGNLAYANSMKVSPPSGYA</sequence>
<comment type="caution">
    <text evidence="1">The sequence shown here is derived from an EMBL/GenBank/DDBJ whole genome shotgun (WGS) entry which is preliminary data.</text>
</comment>
<dbReference type="Proteomes" id="UP001241377">
    <property type="component" value="Unassembled WGS sequence"/>
</dbReference>
<protein>
    <submittedName>
        <fullName evidence="1">Uncharacterized protein</fullName>
    </submittedName>
</protein>